<proteinExistence type="predicted"/>
<dbReference type="KEGG" id="sphc:CVN68_18905"/>
<feature type="transmembrane region" description="Helical" evidence="1">
    <location>
        <begin position="59"/>
        <end position="78"/>
    </location>
</feature>
<evidence type="ECO:0000313" key="2">
    <source>
        <dbReference type="EMBL" id="ATY33773.1"/>
    </source>
</evidence>
<dbReference type="EMBL" id="CP024923">
    <property type="protein sequence ID" value="ATY33773.1"/>
    <property type="molecule type" value="Genomic_DNA"/>
</dbReference>
<feature type="transmembrane region" description="Helical" evidence="1">
    <location>
        <begin position="90"/>
        <end position="113"/>
    </location>
</feature>
<dbReference type="Proteomes" id="UP000229081">
    <property type="component" value="Chromosome"/>
</dbReference>
<feature type="transmembrane region" description="Helical" evidence="1">
    <location>
        <begin position="6"/>
        <end position="33"/>
    </location>
</feature>
<keyword evidence="1" id="KW-0812">Transmembrane</keyword>
<reference evidence="2 3" key="1">
    <citation type="submission" date="2017-11" db="EMBL/GenBank/DDBJ databases">
        <title>Complete genome sequence of Sphingomonas sp. Strain Cra20, a psychrotolerant potential plant growth promoting rhizobacteria.</title>
        <authorList>
            <person name="Luo Y."/>
        </authorList>
    </citation>
    <scope>NUCLEOTIDE SEQUENCE [LARGE SCALE GENOMIC DNA]</scope>
    <source>
        <strain evidence="2 3">Cra20</strain>
    </source>
</reference>
<keyword evidence="3" id="KW-1185">Reference proteome</keyword>
<organism evidence="2 3">
    <name type="scientific">Sphingomonas psychrotolerans</name>
    <dbReference type="NCBI Taxonomy" id="1327635"/>
    <lineage>
        <taxon>Bacteria</taxon>
        <taxon>Pseudomonadati</taxon>
        <taxon>Pseudomonadota</taxon>
        <taxon>Alphaproteobacteria</taxon>
        <taxon>Sphingomonadales</taxon>
        <taxon>Sphingomonadaceae</taxon>
        <taxon>Sphingomonas</taxon>
    </lineage>
</organism>
<dbReference type="AlphaFoldDB" id="A0A2K8MIT4"/>
<sequence>MILASSYFAAFATWLVLGVALVLVRQGLIWVALTRLKPAISRRIQLPEGHRISEPMRLGIAYTVATWGGRLGVGYLIAPPFHLVLVGFDSGWTVQIGIVLTGVLGIAAAVFALDRGMASWVRNAANLPADWRTRAV</sequence>
<keyword evidence="1" id="KW-1133">Transmembrane helix</keyword>
<dbReference type="OrthoDB" id="9869254at2"/>
<accession>A0A2K8MIT4</accession>
<evidence type="ECO:0000256" key="1">
    <source>
        <dbReference type="SAM" id="Phobius"/>
    </source>
</evidence>
<protein>
    <submittedName>
        <fullName evidence="2">Uncharacterized protein</fullName>
    </submittedName>
</protein>
<dbReference type="RefSeq" id="WP_100283570.1">
    <property type="nucleotide sequence ID" value="NZ_CP024923.1"/>
</dbReference>
<name>A0A2K8MIT4_9SPHN</name>
<keyword evidence="1" id="KW-0472">Membrane</keyword>
<evidence type="ECO:0000313" key="3">
    <source>
        <dbReference type="Proteomes" id="UP000229081"/>
    </source>
</evidence>
<gene>
    <name evidence="2" type="ORF">CVN68_18905</name>
</gene>